<dbReference type="Pfam" id="PF24883">
    <property type="entry name" value="NPHP3_N"/>
    <property type="match status" value="1"/>
</dbReference>
<evidence type="ECO:0000313" key="5">
    <source>
        <dbReference type="EMBL" id="OAJ39522.1"/>
    </source>
</evidence>
<dbReference type="STRING" id="403673.A0A177WI92"/>
<dbReference type="EMBL" id="DS022303">
    <property type="protein sequence ID" value="OAJ39522.1"/>
    <property type="molecule type" value="Genomic_DNA"/>
</dbReference>
<evidence type="ECO:0000256" key="3">
    <source>
        <dbReference type="PROSITE-ProRule" id="PRU00221"/>
    </source>
</evidence>
<dbReference type="OrthoDB" id="60955at2759"/>
<dbReference type="PANTHER" id="PTHR19848:SF8">
    <property type="entry name" value="F-BOX AND WD REPEAT DOMAIN CONTAINING 7"/>
    <property type="match status" value="1"/>
</dbReference>
<organism evidence="5 6">
    <name type="scientific">Batrachochytrium dendrobatidis (strain JEL423)</name>
    <dbReference type="NCBI Taxonomy" id="403673"/>
    <lineage>
        <taxon>Eukaryota</taxon>
        <taxon>Fungi</taxon>
        <taxon>Fungi incertae sedis</taxon>
        <taxon>Chytridiomycota</taxon>
        <taxon>Chytridiomycota incertae sedis</taxon>
        <taxon>Chytridiomycetes</taxon>
        <taxon>Rhizophydiales</taxon>
        <taxon>Rhizophydiales incertae sedis</taxon>
        <taxon>Batrachochytrium</taxon>
    </lineage>
</organism>
<dbReference type="InterPro" id="IPR015943">
    <property type="entry name" value="WD40/YVTN_repeat-like_dom_sf"/>
</dbReference>
<gene>
    <name evidence="5" type="ORF">BDEG_23361</name>
</gene>
<evidence type="ECO:0000313" key="6">
    <source>
        <dbReference type="Proteomes" id="UP000077115"/>
    </source>
</evidence>
<protein>
    <recommendedName>
        <fullName evidence="4">Nephrocystin 3-like N-terminal domain-containing protein</fullName>
    </recommendedName>
</protein>
<keyword evidence="2" id="KW-0677">Repeat</keyword>
<dbReference type="SUPFAM" id="SSF50978">
    <property type="entry name" value="WD40 repeat-like"/>
    <property type="match status" value="1"/>
</dbReference>
<dbReference type="VEuPathDB" id="FungiDB:BDEG_23361"/>
<accession>A0A177WI92</accession>
<dbReference type="PROSITE" id="PS50294">
    <property type="entry name" value="WD_REPEATS_REGION"/>
    <property type="match status" value="1"/>
</dbReference>
<dbReference type="Gene3D" id="3.40.50.300">
    <property type="entry name" value="P-loop containing nucleotide triphosphate hydrolases"/>
    <property type="match status" value="1"/>
</dbReference>
<evidence type="ECO:0000256" key="1">
    <source>
        <dbReference type="ARBA" id="ARBA00022574"/>
    </source>
</evidence>
<dbReference type="InterPro" id="IPR001680">
    <property type="entry name" value="WD40_rpt"/>
</dbReference>
<dbReference type="Gene3D" id="2.130.10.10">
    <property type="entry name" value="YVTN repeat-like/Quinoprotein amine dehydrogenase"/>
    <property type="match status" value="1"/>
</dbReference>
<name>A0A177WI92_BATDL</name>
<reference evidence="5 6" key="2">
    <citation type="submission" date="2016-05" db="EMBL/GenBank/DDBJ databases">
        <title>Lineage-specific infection strategies underlie the spectrum of fungal disease in amphibians.</title>
        <authorList>
            <person name="Cuomo C.A."/>
            <person name="Farrer R.A."/>
            <person name="James T."/>
            <person name="Longcore J."/>
            <person name="Birren B."/>
        </authorList>
    </citation>
    <scope>NUCLEOTIDE SEQUENCE [LARGE SCALE GENOMIC DNA]</scope>
    <source>
        <strain evidence="5 6">JEL423</strain>
    </source>
</reference>
<dbReference type="SMART" id="SM00320">
    <property type="entry name" value="WD40"/>
    <property type="match status" value="3"/>
</dbReference>
<reference evidence="5 6" key="1">
    <citation type="submission" date="2006-10" db="EMBL/GenBank/DDBJ databases">
        <title>The Genome Sequence of Batrachochytrium dendrobatidis JEL423.</title>
        <authorList>
            <consortium name="The Broad Institute Genome Sequencing Platform"/>
            <person name="Birren B."/>
            <person name="Lander E."/>
            <person name="Galagan J."/>
            <person name="Cuomo C."/>
            <person name="Devon K."/>
            <person name="Jaffe D."/>
            <person name="Butler J."/>
            <person name="Alvarez P."/>
            <person name="Gnerre S."/>
            <person name="Grabherr M."/>
            <person name="Kleber M."/>
            <person name="Mauceli E."/>
            <person name="Brockman W."/>
            <person name="Young S."/>
            <person name="LaButti K."/>
            <person name="Sykes S."/>
            <person name="DeCaprio D."/>
            <person name="Crawford M."/>
            <person name="Koehrsen M."/>
            <person name="Engels R."/>
            <person name="Montgomery P."/>
            <person name="Pearson M."/>
            <person name="Howarth C."/>
            <person name="Larson L."/>
            <person name="White J."/>
            <person name="O'Leary S."/>
            <person name="Kodira C."/>
            <person name="Zeng Q."/>
            <person name="Yandava C."/>
            <person name="Alvarado L."/>
            <person name="Longcore J."/>
            <person name="James T."/>
        </authorList>
    </citation>
    <scope>NUCLEOTIDE SEQUENCE [LARGE SCALE GENOMIC DNA]</scope>
    <source>
        <strain evidence="5 6">JEL423</strain>
    </source>
</reference>
<dbReference type="Pfam" id="PF00400">
    <property type="entry name" value="WD40"/>
    <property type="match status" value="1"/>
</dbReference>
<dbReference type="InterPro" id="IPR056884">
    <property type="entry name" value="NPHP3-like_N"/>
</dbReference>
<dbReference type="PANTHER" id="PTHR19848">
    <property type="entry name" value="WD40 REPEAT PROTEIN"/>
    <property type="match status" value="1"/>
</dbReference>
<evidence type="ECO:0000256" key="2">
    <source>
        <dbReference type="ARBA" id="ARBA00022737"/>
    </source>
</evidence>
<dbReference type="PROSITE" id="PS50082">
    <property type="entry name" value="WD_REPEATS_2"/>
    <property type="match status" value="1"/>
</dbReference>
<dbReference type="SUPFAM" id="SSF52540">
    <property type="entry name" value="P-loop containing nucleoside triphosphate hydrolases"/>
    <property type="match status" value="1"/>
</dbReference>
<dbReference type="Proteomes" id="UP000077115">
    <property type="component" value="Unassembled WGS sequence"/>
</dbReference>
<dbReference type="eggNOG" id="KOG0272">
    <property type="taxonomic scope" value="Eukaryota"/>
</dbReference>
<dbReference type="AlphaFoldDB" id="A0A177WI92"/>
<dbReference type="InterPro" id="IPR027417">
    <property type="entry name" value="P-loop_NTPase"/>
</dbReference>
<evidence type="ECO:0000259" key="4">
    <source>
        <dbReference type="Pfam" id="PF24883"/>
    </source>
</evidence>
<sequence length="973" mass="108562">MSKDVHVMRSISRRLNGLNMERIEQLADELIAIGERLDKLGLRPQKQSLWQANTDLQKVNDSSVHNDNGDSISSFHVDNALTPPSSPNESMTSVFRMAGQTVGNMQQIDALVQLMRLVAAIGQNLVVYQCAPSSVLIDLIFVICTAVSQNQTDALCEQIPSIQQQLLAEASLILENPFFSINSAAKSVNVKTSIRRRSRLPTMNEHDSSPSNDECCTYPSPSANNQDRCDTPLTLAVHIESVLTLSDLLKPVHVGLHLAMYVNRRTPSTLAHVYNAYNNWCSFTVFSPILWIKGAAGSGKSVALAYLFDNMFKHCQYPPVISPFQAGMASPTKYTRRPTQSEASDTILTDPIEYLVAYFSCSFDPSRRRLASTLLCTVAFQLATQNSKFLHGISLTDSLDTNLQDLMDRLLVRPMRQLNPHTTKVFVFIDDIDMLDDSDELMQYIQAISKNPAQSYIHFVITTKMYAEKRWLDISLTSILDLGIKEYLEIRDHDVATYVSSELIAIQPLTKLNAEDAGELAALVNRQANTSFRSAVLIMMNIRLAAITCNLKKTGDNRLYLHKSVTAGNVHLFDEYLLEISQILNVVIVKSLLQIIPYTIRVVNTDLVAELMMYGFGCALQPAIIEHHFGWISAAINFSQNGQHAETLCRLIESPDSKFHVVSEEAHYILVVACLRRLSQNRLEMDMHRPDTLFAYASMHWHEHMARSHPDSEIATFVFGFLTSPGLMYYLETLSSMDMLLTAKSAFRTIMLYVSKLSDRKLADRIATYTRDIDFIVSNFADMLVTTPAEIFRSVLVFTPPANVIRRALGTSYLAPHHGVLTDGLLSHVGTISAMVLAMDTKNEWGTAARLNTIGSAEGDLYTGSIDGQIMSWDVLTMKHVRTFTSSKFIFGTKDKKPKLDVLAIAVQRKLSLMVTGHADFLARLWDTLTGKLIHILQGHKGAVTGVVFGADGNEVITGSQDKTARIWGCKKW</sequence>
<keyword evidence="1 3" id="KW-0853">WD repeat</keyword>
<dbReference type="InterPro" id="IPR036322">
    <property type="entry name" value="WD40_repeat_dom_sf"/>
</dbReference>
<proteinExistence type="predicted"/>
<feature type="domain" description="Nephrocystin 3-like N-terminal" evidence="4">
    <location>
        <begin position="276"/>
        <end position="462"/>
    </location>
</feature>
<feature type="repeat" description="WD" evidence="3">
    <location>
        <begin position="937"/>
        <end position="968"/>
    </location>
</feature>